<evidence type="ECO:0000313" key="7">
    <source>
        <dbReference type="Proteomes" id="UP000288096"/>
    </source>
</evidence>
<evidence type="ECO:0000256" key="1">
    <source>
        <dbReference type="SAM" id="Coils"/>
    </source>
</evidence>
<keyword evidence="3" id="KW-0812">Transmembrane</keyword>
<dbReference type="Pfam" id="PF09822">
    <property type="entry name" value="ABC_transp_aux"/>
    <property type="match status" value="1"/>
</dbReference>
<feature type="coiled-coil region" evidence="1">
    <location>
        <begin position="526"/>
        <end position="586"/>
    </location>
</feature>
<evidence type="ECO:0000313" key="6">
    <source>
        <dbReference type="EMBL" id="GBC63286.1"/>
    </source>
</evidence>
<comment type="caution">
    <text evidence="6">The sequence shown here is derived from an EMBL/GenBank/DDBJ whole genome shotgun (WGS) entry which is preliminary data.</text>
</comment>
<evidence type="ECO:0000259" key="5">
    <source>
        <dbReference type="Pfam" id="PF23357"/>
    </source>
</evidence>
<keyword evidence="7" id="KW-1185">Reference proteome</keyword>
<feature type="transmembrane region" description="Helical" evidence="3">
    <location>
        <begin position="12"/>
        <end position="35"/>
    </location>
</feature>
<gene>
    <name evidence="6" type="ORF">DENIS_4280</name>
</gene>
<keyword evidence="1" id="KW-0175">Coiled coil</keyword>
<evidence type="ECO:0000256" key="2">
    <source>
        <dbReference type="SAM" id="MobiDB-lite"/>
    </source>
</evidence>
<feature type="transmembrane region" description="Helical" evidence="3">
    <location>
        <begin position="600"/>
        <end position="620"/>
    </location>
</feature>
<dbReference type="AlphaFoldDB" id="A0A401G251"/>
<name>A0A401G251_9BACT</name>
<keyword evidence="3" id="KW-1133">Transmembrane helix</keyword>
<reference evidence="7" key="1">
    <citation type="submission" date="2017-11" db="EMBL/GenBank/DDBJ databases">
        <authorList>
            <person name="Watanabe M."/>
            <person name="Kojima H."/>
        </authorList>
    </citation>
    <scope>NUCLEOTIDE SEQUENCE [LARGE SCALE GENOMIC DNA]</scope>
    <source>
        <strain evidence="7">Tokyo 01</strain>
    </source>
</reference>
<dbReference type="InterPro" id="IPR019196">
    <property type="entry name" value="ABC_transp_unknown"/>
</dbReference>
<feature type="compositionally biased region" description="Basic and acidic residues" evidence="2">
    <location>
        <begin position="422"/>
        <end position="437"/>
    </location>
</feature>
<feature type="domain" description="ABC-type uncharacterised transport system" evidence="4">
    <location>
        <begin position="182"/>
        <end position="488"/>
    </location>
</feature>
<dbReference type="EMBL" id="BEXT01000001">
    <property type="protein sequence ID" value="GBC63286.1"/>
    <property type="molecule type" value="Genomic_DNA"/>
</dbReference>
<evidence type="ECO:0000259" key="4">
    <source>
        <dbReference type="Pfam" id="PF09822"/>
    </source>
</evidence>
<proteinExistence type="predicted"/>
<accession>A0A401G251</accession>
<keyword evidence="3" id="KW-0472">Membrane</keyword>
<organism evidence="6 7">
    <name type="scientific">Desulfonema ishimotonii</name>
    <dbReference type="NCBI Taxonomy" id="45657"/>
    <lineage>
        <taxon>Bacteria</taxon>
        <taxon>Pseudomonadati</taxon>
        <taxon>Thermodesulfobacteriota</taxon>
        <taxon>Desulfobacteria</taxon>
        <taxon>Desulfobacterales</taxon>
        <taxon>Desulfococcaceae</taxon>
        <taxon>Desulfonema</taxon>
    </lineage>
</organism>
<feature type="domain" description="DUF7088" evidence="5">
    <location>
        <begin position="47"/>
        <end position="145"/>
    </location>
</feature>
<sequence>MSDKENAGKLSGKSLFSGGGLLIVLVILILINLIFSRVNLRWDATGENLYSLSDGTRQILSDLKQDVVIKVFYSQDAAEIPVHIKNYAKRVLDFLDEYENYGKGRITVEIHNPKPDSEEEDWAIKYGIEGANLPTGDKVYFGLVAMAADQEEAIPMFDPTREQQLEYDITRIISRVQHVRNQKIGVISSLPVFGMPAMGMRQQGGAQPWLFITELKKSYEVREIAASDSAIDPDTDLLMLIHPKHLSDALQYAIDQYVVRGGRLMVFADPFSVSDPSQGQDKASSSLEKLFAAWGVEMKTDKALLDFDHATKLRTQNNQIEENPLWLSVVPDAFNTDDIVTSQLESMLLPVAGVIRKAEGSAYEYESLMKSSANSSLTDAFRVRFGGAEQFRRDFKATGEQYDIAVKLRGKFETAFPQGRPESPEKPEPGKKAEEKAEHLAGGKEVATIIVMGDADFLFDNYYVSRQNFLGFNISRMFNDNLNFLLNSSEMLTGSEALISIRSRGKFERPFTRVQALEKKAQARWLVREQELTREAEETNQKLQQLEQQKDSSQKFLLSAQQEAEIRQFQEKKQRINKELKLVRRNLRADIESLGNVLKFINILLMVFLVTIAGIAYAVYRHRR</sequence>
<dbReference type="InterPro" id="IPR055396">
    <property type="entry name" value="DUF7088"/>
</dbReference>
<dbReference type="OrthoDB" id="9777219at2"/>
<dbReference type="RefSeq" id="WP_124330373.1">
    <property type="nucleotide sequence ID" value="NZ_BEXT01000001.1"/>
</dbReference>
<protein>
    <submittedName>
        <fullName evidence="6">ABC transporter</fullName>
    </submittedName>
</protein>
<feature type="region of interest" description="Disordered" evidence="2">
    <location>
        <begin position="415"/>
        <end position="437"/>
    </location>
</feature>
<reference evidence="7" key="2">
    <citation type="submission" date="2019-01" db="EMBL/GenBank/DDBJ databases">
        <title>Genome sequence of Desulfonema ishimotonii strain Tokyo 01.</title>
        <authorList>
            <person name="Fukui M."/>
        </authorList>
    </citation>
    <scope>NUCLEOTIDE SEQUENCE [LARGE SCALE GENOMIC DNA]</scope>
    <source>
        <strain evidence="7">Tokyo 01</strain>
    </source>
</reference>
<dbReference type="Proteomes" id="UP000288096">
    <property type="component" value="Unassembled WGS sequence"/>
</dbReference>
<dbReference type="Pfam" id="PF23357">
    <property type="entry name" value="DUF7088"/>
    <property type="match status" value="1"/>
</dbReference>
<evidence type="ECO:0000256" key="3">
    <source>
        <dbReference type="SAM" id="Phobius"/>
    </source>
</evidence>